<organism evidence="1">
    <name type="scientific">Cacopsylla melanoneura</name>
    <dbReference type="NCBI Taxonomy" id="428564"/>
    <lineage>
        <taxon>Eukaryota</taxon>
        <taxon>Metazoa</taxon>
        <taxon>Ecdysozoa</taxon>
        <taxon>Arthropoda</taxon>
        <taxon>Hexapoda</taxon>
        <taxon>Insecta</taxon>
        <taxon>Pterygota</taxon>
        <taxon>Neoptera</taxon>
        <taxon>Paraneoptera</taxon>
        <taxon>Hemiptera</taxon>
        <taxon>Sternorrhyncha</taxon>
        <taxon>Psylloidea</taxon>
        <taxon>Psyllidae</taxon>
        <taxon>Psyllinae</taxon>
        <taxon>Cacopsylla</taxon>
    </lineage>
</organism>
<sequence length="138" mass="16065">MNRIPPTPQDLLLLIGFEIYDFYGHCPFALTWTGGDNLIHRLAHSHPVREICGHGGRRHIHQLEGASCLQCRQQLLQLPLEDSCTLHIFIQENFTFFERLLQVHRSPNEDHLLEREALLEGEQYLLNLFQSSPWKGEL</sequence>
<proteinExistence type="predicted"/>
<protein>
    <submittedName>
        <fullName evidence="1">Uncharacterized protein</fullName>
    </submittedName>
</protein>
<name>A0A8D8Q8W1_9HEMI</name>
<reference evidence="1" key="1">
    <citation type="submission" date="2021-05" db="EMBL/GenBank/DDBJ databases">
        <authorList>
            <person name="Alioto T."/>
            <person name="Alioto T."/>
            <person name="Gomez Garrido J."/>
        </authorList>
    </citation>
    <scope>NUCLEOTIDE SEQUENCE</scope>
</reference>
<dbReference type="AlphaFoldDB" id="A0A8D8Q8W1"/>
<dbReference type="EMBL" id="HBUF01065119">
    <property type="protein sequence ID" value="CAG6627353.1"/>
    <property type="molecule type" value="Transcribed_RNA"/>
</dbReference>
<evidence type="ECO:0000313" key="1">
    <source>
        <dbReference type="EMBL" id="CAG6627353.1"/>
    </source>
</evidence>
<accession>A0A8D8Q8W1</accession>